<dbReference type="Proteomes" id="UP000011096">
    <property type="component" value="Unassembled WGS sequence"/>
</dbReference>
<protein>
    <submittedName>
        <fullName evidence="2">Uncharacterized protein</fullName>
    </submittedName>
</protein>
<dbReference type="RefSeq" id="XP_066006851.1">
    <property type="nucleotide sequence ID" value="XM_066153760.1"/>
</dbReference>
<feature type="compositionally biased region" description="Low complexity" evidence="1">
    <location>
        <begin position="22"/>
        <end position="36"/>
    </location>
</feature>
<gene>
    <name evidence="2" type="ORF">CGGC5_v017106</name>
</gene>
<keyword evidence="3" id="KW-1185">Reference proteome</keyword>
<name>A0A7J6IF90_COLFN</name>
<reference evidence="2 3" key="1">
    <citation type="submission" date="2012-08" db="EMBL/GenBank/DDBJ databases">
        <authorList>
            <person name="Gan P.H.P."/>
            <person name="Ikeda K."/>
            <person name="Irieda H."/>
            <person name="Narusaka M."/>
            <person name="O'Connell R.J."/>
            <person name="Narusaka Y."/>
            <person name="Takano Y."/>
            <person name="Kubo Y."/>
            <person name="Shirasu K."/>
        </authorList>
    </citation>
    <scope>NUCLEOTIDE SEQUENCE [LARGE SCALE GENOMIC DNA]</scope>
    <source>
        <strain evidence="2 3">Nara gc5</strain>
    </source>
</reference>
<accession>A0A7J6IF90</accession>
<proteinExistence type="predicted"/>
<organism evidence="2 3">
    <name type="scientific">Colletotrichum fructicola (strain Nara gc5)</name>
    <name type="common">Anthracnose fungus</name>
    <name type="synonym">Colletotrichum gloeosporioides (strain Nara gc5)</name>
    <dbReference type="NCBI Taxonomy" id="1213859"/>
    <lineage>
        <taxon>Eukaryota</taxon>
        <taxon>Fungi</taxon>
        <taxon>Dikarya</taxon>
        <taxon>Ascomycota</taxon>
        <taxon>Pezizomycotina</taxon>
        <taxon>Sordariomycetes</taxon>
        <taxon>Hypocreomycetidae</taxon>
        <taxon>Glomerellales</taxon>
        <taxon>Glomerellaceae</taxon>
        <taxon>Colletotrichum</taxon>
        <taxon>Colletotrichum gloeosporioides species complex</taxon>
    </lineage>
</organism>
<feature type="region of interest" description="Disordered" evidence="1">
    <location>
        <begin position="1"/>
        <end position="36"/>
    </location>
</feature>
<dbReference type="InParanoid" id="A0A7J6IF90"/>
<reference evidence="2 3" key="2">
    <citation type="submission" date="2020-04" db="EMBL/GenBank/DDBJ databases">
        <title>Genome sequencing and assembly of multiple isolates from the Colletotrichum gloeosporioides species complex.</title>
        <authorList>
            <person name="Gan P."/>
            <person name="Shirasu K."/>
        </authorList>
    </citation>
    <scope>NUCLEOTIDE SEQUENCE [LARGE SCALE GENOMIC DNA]</scope>
    <source>
        <strain evidence="2 3">Nara gc5</strain>
    </source>
</reference>
<evidence type="ECO:0000256" key="1">
    <source>
        <dbReference type="SAM" id="MobiDB-lite"/>
    </source>
</evidence>
<comment type="caution">
    <text evidence="2">The sequence shown here is derived from an EMBL/GenBank/DDBJ whole genome shotgun (WGS) entry which is preliminary data.</text>
</comment>
<dbReference type="GeneID" id="90980692"/>
<dbReference type="EMBL" id="ANPB02000011">
    <property type="protein sequence ID" value="KAF4474085.1"/>
    <property type="molecule type" value="Genomic_DNA"/>
</dbReference>
<evidence type="ECO:0000313" key="3">
    <source>
        <dbReference type="Proteomes" id="UP000011096"/>
    </source>
</evidence>
<evidence type="ECO:0000313" key="2">
    <source>
        <dbReference type="EMBL" id="KAF4474085.1"/>
    </source>
</evidence>
<dbReference type="AlphaFoldDB" id="A0A7J6IF90"/>
<sequence length="124" mass="13638">MASQTTGTGPGKKPWYGGEPCNSNISNNNISNGNISNSNIIKDFLRTYVVCWMKAINDDGFMRDFGARIAGPKRKGGLLDKQGRTTHTTPDLDSLEKLKAVEEMIERQSGQAKSMLKAMENRSV</sequence>